<dbReference type="EMBL" id="MH360446">
    <property type="protein sequence ID" value="AXL95495.1"/>
    <property type="molecule type" value="mRNA"/>
</dbReference>
<name>A0A346CIU6_CONER</name>
<comment type="subcellular location">
    <subcellularLocation>
        <location evidence="1 5">Secreted</location>
    </subcellularLocation>
</comment>
<evidence type="ECO:0000256" key="2">
    <source>
        <dbReference type="ARBA" id="ARBA00022525"/>
    </source>
</evidence>
<evidence type="ECO:0000256" key="3">
    <source>
        <dbReference type="ARBA" id="ARBA00022656"/>
    </source>
</evidence>
<protein>
    <recommendedName>
        <fullName evidence="5">Conotoxin</fullName>
    </recommendedName>
</protein>
<keyword evidence="2 5" id="KW-0964">Secreted</keyword>
<dbReference type="InterPro" id="IPR031565">
    <property type="entry name" value="T-conotoxin"/>
</dbReference>
<evidence type="ECO:0000256" key="5">
    <source>
        <dbReference type="RuleBase" id="RU367125"/>
    </source>
</evidence>
<dbReference type="Pfam" id="PF16981">
    <property type="entry name" value="Chi-conotoxin"/>
    <property type="match status" value="1"/>
</dbReference>
<evidence type="ECO:0000313" key="6">
    <source>
        <dbReference type="EMBL" id="AXL95495.1"/>
    </source>
</evidence>
<feature type="signal peptide" evidence="5">
    <location>
        <begin position="1"/>
        <end position="19"/>
    </location>
</feature>
<keyword evidence="3 5" id="KW-0800">Toxin</keyword>
<accession>A0A346CIU6</accession>
<sequence>MLRLPIFLILLLVLSSAAGFPAESELERDLTLESSKDFGMRSVPLPPFEVLQNYDEKDDSGR</sequence>
<comment type="similarity">
    <text evidence="5">Belongs to the conotoxin T superfamily.</text>
</comment>
<evidence type="ECO:0000256" key="4">
    <source>
        <dbReference type="ARBA" id="ARBA00022729"/>
    </source>
</evidence>
<reference evidence="6" key="1">
    <citation type="journal article" date="2018" name="Genome Biol. Evol.">
        <title>Conotoxin diversity in Chelyconus ermineus (Born, 1778) and the convergent origin of piscivory in the Atlantic and Indo-Pacific cones.</title>
        <authorList>
            <person name="Abalde S."/>
            <person name="Tenorio M.J."/>
            <person name="Afonso C.M."/>
            <person name="Zardoya R."/>
        </authorList>
    </citation>
    <scope>NUCLEOTIDE SEQUENCE</scope>
    <source>
        <strain evidence="6">Cerm_158</strain>
    </source>
</reference>
<dbReference type="GO" id="GO:0005576">
    <property type="term" value="C:extracellular region"/>
    <property type="evidence" value="ECO:0007669"/>
    <property type="project" value="UniProtKB-SubCell"/>
</dbReference>
<keyword evidence="4 5" id="KW-0732">Signal</keyword>
<organism evidence="6">
    <name type="scientific">Conus ermineus</name>
    <name type="common">Agate cone</name>
    <name type="synonym">Chelyconus ermineus</name>
    <dbReference type="NCBI Taxonomy" id="55423"/>
    <lineage>
        <taxon>Eukaryota</taxon>
        <taxon>Metazoa</taxon>
        <taxon>Spiralia</taxon>
        <taxon>Lophotrochozoa</taxon>
        <taxon>Mollusca</taxon>
        <taxon>Gastropoda</taxon>
        <taxon>Caenogastropoda</taxon>
        <taxon>Neogastropoda</taxon>
        <taxon>Conoidea</taxon>
        <taxon>Conidae</taxon>
        <taxon>Conus</taxon>
        <taxon>Chelyconus</taxon>
    </lineage>
</organism>
<dbReference type="AlphaFoldDB" id="A0A346CIU6"/>
<proteinExistence type="evidence at transcript level"/>
<evidence type="ECO:0000256" key="1">
    <source>
        <dbReference type="ARBA" id="ARBA00004613"/>
    </source>
</evidence>
<feature type="chain" id="PRO_5041012757" description="Conotoxin" evidence="5">
    <location>
        <begin position="20"/>
        <end position="62"/>
    </location>
</feature>
<dbReference type="GO" id="GO:0090729">
    <property type="term" value="F:toxin activity"/>
    <property type="evidence" value="ECO:0007669"/>
    <property type="project" value="UniProtKB-UniRule"/>
</dbReference>